<comment type="cofactor">
    <cofactor evidence="1">
        <name>Mn(2+)</name>
        <dbReference type="ChEBI" id="CHEBI:29035"/>
    </cofactor>
</comment>
<comment type="similarity">
    <text evidence="7">Belongs to the MESH1 family.</text>
</comment>
<dbReference type="InterPro" id="IPR006674">
    <property type="entry name" value="HD_domain"/>
</dbReference>
<keyword evidence="2" id="KW-0479">Metal-binding</keyword>
<evidence type="ECO:0000256" key="4">
    <source>
        <dbReference type="ARBA" id="ARBA00023211"/>
    </source>
</evidence>
<dbReference type="Gene3D" id="1.10.3210.10">
    <property type="entry name" value="Hypothetical protein af1432"/>
    <property type="match status" value="1"/>
</dbReference>
<feature type="domain" description="HD" evidence="12">
    <location>
        <begin position="42"/>
        <end position="136"/>
    </location>
</feature>
<dbReference type="PANTHER" id="PTHR46246">
    <property type="entry name" value="GUANOSINE-3',5'-BIS(DIPHOSPHATE) 3'-PYROPHOSPHOHYDROLASE MESH1"/>
    <property type="match status" value="1"/>
</dbReference>
<dbReference type="InterPro" id="IPR003607">
    <property type="entry name" value="HD/PDEase_dom"/>
</dbReference>
<accession>A0A0P4WVQ1</accession>
<keyword evidence="4" id="KW-0464">Manganese</keyword>
<protein>
    <recommendedName>
        <fullName evidence="8">Guanosine-3',5'-bis(diphosphate) 3'-pyrophosphohydrolase MESH1</fullName>
        <ecNumber evidence="5">3.1.7.2</ecNumber>
    </recommendedName>
    <alternativeName>
        <fullName evidence="9">Metazoan SpoT homolog 1</fullName>
    </alternativeName>
    <alternativeName>
        <fullName evidence="10">Penta-phosphate guanosine-3'-pyrophosphohydrolase</fullName>
    </alternativeName>
</protein>
<evidence type="ECO:0000256" key="3">
    <source>
        <dbReference type="ARBA" id="ARBA00022801"/>
    </source>
</evidence>
<dbReference type="InterPro" id="IPR052194">
    <property type="entry name" value="MESH1"/>
</dbReference>
<dbReference type="GO" id="GO:0008893">
    <property type="term" value="F:guanosine-3',5'-bis(diphosphate) 3'-diphosphatase activity"/>
    <property type="evidence" value="ECO:0007669"/>
    <property type="project" value="UniProtKB-EC"/>
</dbReference>
<evidence type="ECO:0000256" key="5">
    <source>
        <dbReference type="ARBA" id="ARBA00024387"/>
    </source>
</evidence>
<comment type="function">
    <text evidence="6">ppGpp hydrolyzing enzyme involved in starvation response.</text>
</comment>
<sequence>MSEPCPPRGKSESVAAAIIRCVNFSAIKHRKQRRKDPQQTPYINHPIGVAYLLVEAGVEDVDVLQAALLHDTVEDTDTSPQELQDVFGPRVAGLVAEVTDDKSLPSKERKRLQIVHAASASHEAKLVKLADKLYNLRDLERCTPMGWTNTRVKEYFKWAAQVVAGCQGTNAYLEGELHKLFTKWNKER</sequence>
<evidence type="ECO:0000256" key="6">
    <source>
        <dbReference type="ARBA" id="ARBA00037781"/>
    </source>
</evidence>
<dbReference type="EMBL" id="GDRN01055604">
    <property type="protein sequence ID" value="JAI65951.1"/>
    <property type="molecule type" value="Transcribed_RNA"/>
</dbReference>
<dbReference type="PANTHER" id="PTHR46246:SF1">
    <property type="entry name" value="GUANOSINE-3',5'-BIS(DIPHOSPHATE) 3'-PYROPHOSPHOHYDROLASE MESH1"/>
    <property type="match status" value="1"/>
</dbReference>
<dbReference type="FunFam" id="1.10.3210.10:FF:000012">
    <property type="entry name" value="HD domain containing 3"/>
    <property type="match status" value="1"/>
</dbReference>
<reference evidence="13" key="1">
    <citation type="submission" date="2015-09" db="EMBL/GenBank/DDBJ databases">
        <title>Scylla olivacea transcriptome.</title>
        <authorList>
            <person name="Ikhwanuddin M."/>
        </authorList>
    </citation>
    <scope>NUCLEOTIDE SEQUENCE</scope>
</reference>
<dbReference type="SUPFAM" id="SSF109604">
    <property type="entry name" value="HD-domain/PDEase-like"/>
    <property type="match status" value="1"/>
</dbReference>
<evidence type="ECO:0000256" key="1">
    <source>
        <dbReference type="ARBA" id="ARBA00001936"/>
    </source>
</evidence>
<evidence type="ECO:0000256" key="11">
    <source>
        <dbReference type="ARBA" id="ARBA00047968"/>
    </source>
</evidence>
<dbReference type="PROSITE" id="PS51831">
    <property type="entry name" value="HD"/>
    <property type="match status" value="1"/>
</dbReference>
<dbReference type="AlphaFoldDB" id="A0A0P4WVQ1"/>
<dbReference type="SMART" id="SM00471">
    <property type="entry name" value="HDc"/>
    <property type="match status" value="1"/>
</dbReference>
<dbReference type="Pfam" id="PF13328">
    <property type="entry name" value="HD_4"/>
    <property type="match status" value="1"/>
</dbReference>
<evidence type="ECO:0000256" key="2">
    <source>
        <dbReference type="ARBA" id="ARBA00022723"/>
    </source>
</evidence>
<name>A0A0P4WVQ1_SCYOL</name>
<keyword evidence="3" id="KW-0378">Hydrolase</keyword>
<dbReference type="EC" id="3.1.7.2" evidence="5"/>
<evidence type="ECO:0000313" key="13">
    <source>
        <dbReference type="EMBL" id="JAI65951.1"/>
    </source>
</evidence>
<dbReference type="CDD" id="cd00077">
    <property type="entry name" value="HDc"/>
    <property type="match status" value="1"/>
</dbReference>
<evidence type="ECO:0000256" key="8">
    <source>
        <dbReference type="ARBA" id="ARBA00040793"/>
    </source>
</evidence>
<evidence type="ECO:0000256" key="9">
    <source>
        <dbReference type="ARBA" id="ARBA00041464"/>
    </source>
</evidence>
<evidence type="ECO:0000259" key="12">
    <source>
        <dbReference type="PROSITE" id="PS51831"/>
    </source>
</evidence>
<comment type="catalytic activity">
    <reaction evidence="11">
        <text>guanosine 3',5'-bis(diphosphate) + H2O = GDP + diphosphate + H(+)</text>
        <dbReference type="Rhea" id="RHEA:14253"/>
        <dbReference type="ChEBI" id="CHEBI:15377"/>
        <dbReference type="ChEBI" id="CHEBI:15378"/>
        <dbReference type="ChEBI" id="CHEBI:33019"/>
        <dbReference type="ChEBI" id="CHEBI:58189"/>
        <dbReference type="ChEBI" id="CHEBI:77828"/>
        <dbReference type="EC" id="3.1.7.2"/>
    </reaction>
</comment>
<evidence type="ECO:0000256" key="7">
    <source>
        <dbReference type="ARBA" id="ARBA00038354"/>
    </source>
</evidence>
<dbReference type="GO" id="GO:0046872">
    <property type="term" value="F:metal ion binding"/>
    <property type="evidence" value="ECO:0007669"/>
    <property type="project" value="UniProtKB-KW"/>
</dbReference>
<proteinExistence type="inferred from homology"/>
<evidence type="ECO:0000256" key="10">
    <source>
        <dbReference type="ARBA" id="ARBA00041770"/>
    </source>
</evidence>
<organism evidence="13">
    <name type="scientific">Scylla olivacea</name>
    <name type="common">Orange mud crab</name>
    <name type="synonym">Cancer olivacea</name>
    <dbReference type="NCBI Taxonomy" id="85551"/>
    <lineage>
        <taxon>Eukaryota</taxon>
        <taxon>Metazoa</taxon>
        <taxon>Ecdysozoa</taxon>
        <taxon>Arthropoda</taxon>
        <taxon>Crustacea</taxon>
        <taxon>Multicrustacea</taxon>
        <taxon>Malacostraca</taxon>
        <taxon>Eumalacostraca</taxon>
        <taxon>Eucarida</taxon>
        <taxon>Decapoda</taxon>
        <taxon>Pleocyemata</taxon>
        <taxon>Brachyura</taxon>
        <taxon>Eubrachyura</taxon>
        <taxon>Portunoidea</taxon>
        <taxon>Portunidae</taxon>
        <taxon>Portuninae</taxon>
        <taxon>Scylla</taxon>
    </lineage>
</organism>